<accession>A0AAD7ZKM9</accession>
<reference evidence="1" key="1">
    <citation type="journal article" date="2023" name="IScience">
        <title>Live-bearing cockroach genome reveals convergent evolutionary mechanisms linked to viviparity in insects and beyond.</title>
        <authorList>
            <person name="Fouks B."/>
            <person name="Harrison M.C."/>
            <person name="Mikhailova A.A."/>
            <person name="Marchal E."/>
            <person name="English S."/>
            <person name="Carruthers M."/>
            <person name="Jennings E.C."/>
            <person name="Chiamaka E.L."/>
            <person name="Frigard R.A."/>
            <person name="Pippel M."/>
            <person name="Attardo G.M."/>
            <person name="Benoit J.B."/>
            <person name="Bornberg-Bauer E."/>
            <person name="Tobe S.S."/>
        </authorList>
    </citation>
    <scope>NUCLEOTIDE SEQUENCE</scope>
    <source>
        <strain evidence="1">Stay&amp;Tobe</strain>
    </source>
</reference>
<sequence length="55" mass="6223">YCIHYFAYEDLTANGKSDPTGLPVTLIWHSPPPDYAKCHRRNNETGKFGNEIRAG</sequence>
<dbReference type="Proteomes" id="UP001233999">
    <property type="component" value="Unassembled WGS sequence"/>
</dbReference>
<dbReference type="AlphaFoldDB" id="A0AAD7ZKM9"/>
<name>A0AAD7ZKM9_DIPPU</name>
<reference evidence="1" key="2">
    <citation type="submission" date="2023-05" db="EMBL/GenBank/DDBJ databases">
        <authorList>
            <person name="Fouks B."/>
        </authorList>
    </citation>
    <scope>NUCLEOTIDE SEQUENCE</scope>
    <source>
        <strain evidence="1">Stay&amp;Tobe</strain>
        <tissue evidence="1">Testes</tissue>
    </source>
</reference>
<keyword evidence="2" id="KW-1185">Reference proteome</keyword>
<evidence type="ECO:0000313" key="2">
    <source>
        <dbReference type="Proteomes" id="UP001233999"/>
    </source>
</evidence>
<protein>
    <submittedName>
        <fullName evidence="1">Uncharacterized protein</fullName>
    </submittedName>
</protein>
<dbReference type="EMBL" id="JASPKZ010007842">
    <property type="protein sequence ID" value="KAJ9581837.1"/>
    <property type="molecule type" value="Genomic_DNA"/>
</dbReference>
<feature type="non-terminal residue" evidence="1">
    <location>
        <position position="1"/>
    </location>
</feature>
<feature type="non-terminal residue" evidence="1">
    <location>
        <position position="55"/>
    </location>
</feature>
<comment type="caution">
    <text evidence="1">The sequence shown here is derived from an EMBL/GenBank/DDBJ whole genome shotgun (WGS) entry which is preliminary data.</text>
</comment>
<evidence type="ECO:0000313" key="1">
    <source>
        <dbReference type="EMBL" id="KAJ9581837.1"/>
    </source>
</evidence>
<proteinExistence type="predicted"/>
<gene>
    <name evidence="1" type="ORF">L9F63_003906</name>
</gene>
<organism evidence="1 2">
    <name type="scientific">Diploptera punctata</name>
    <name type="common">Pacific beetle cockroach</name>
    <dbReference type="NCBI Taxonomy" id="6984"/>
    <lineage>
        <taxon>Eukaryota</taxon>
        <taxon>Metazoa</taxon>
        <taxon>Ecdysozoa</taxon>
        <taxon>Arthropoda</taxon>
        <taxon>Hexapoda</taxon>
        <taxon>Insecta</taxon>
        <taxon>Pterygota</taxon>
        <taxon>Neoptera</taxon>
        <taxon>Polyneoptera</taxon>
        <taxon>Dictyoptera</taxon>
        <taxon>Blattodea</taxon>
        <taxon>Blaberoidea</taxon>
        <taxon>Blaberidae</taxon>
        <taxon>Diplopterinae</taxon>
        <taxon>Diploptera</taxon>
    </lineage>
</organism>